<organism evidence="1 2">
    <name type="scientific">Zhihengliuella halotolerans</name>
    <dbReference type="NCBI Taxonomy" id="370736"/>
    <lineage>
        <taxon>Bacteria</taxon>
        <taxon>Bacillati</taxon>
        <taxon>Actinomycetota</taxon>
        <taxon>Actinomycetes</taxon>
        <taxon>Micrococcales</taxon>
        <taxon>Micrococcaceae</taxon>
        <taxon>Zhihengliuella</taxon>
    </lineage>
</organism>
<name>A0A4Q8ACB3_9MICC</name>
<sequence length="253" mass="26256">MPHPPVTLIAVPYSFAGQLPEAWLTPAERERAAAYDDGVPRRRFLAGRLGVRFAVAAHLGVREVMRDPGRVVLSGQCPKCGSAAHGRPEAAVDGEKLALSLSYSRGDVPGGAPGESGWLLVATGPAESELGVDVCAPIDEWIGIFDARQEQTLRLLPEKLRAREAARRWAVIEARGKASGHGIVPGPSHAGSAADAEPARLAGQLDPAPGTVGEWAGALSALGVKIVVAGTEAESAALPQLRAAVVMQAPTRG</sequence>
<gene>
    <name evidence="1" type="ORF">EV380_1414</name>
</gene>
<dbReference type="OrthoDB" id="190168at2"/>
<dbReference type="Proteomes" id="UP000292685">
    <property type="component" value="Unassembled WGS sequence"/>
</dbReference>
<dbReference type="AlphaFoldDB" id="A0A4Q8ACB3"/>
<dbReference type="GO" id="GO:0008897">
    <property type="term" value="F:holo-[acyl-carrier-protein] synthase activity"/>
    <property type="evidence" value="ECO:0007669"/>
    <property type="project" value="InterPro"/>
</dbReference>
<dbReference type="GO" id="GO:0000287">
    <property type="term" value="F:magnesium ion binding"/>
    <property type="evidence" value="ECO:0007669"/>
    <property type="project" value="InterPro"/>
</dbReference>
<protein>
    <recommendedName>
        <fullName evidence="3">4'-phosphopantetheinyl transferase</fullName>
    </recommendedName>
</protein>
<dbReference type="RefSeq" id="WP_130450297.1">
    <property type="nucleotide sequence ID" value="NZ_SHLA01000001.1"/>
</dbReference>
<comment type="caution">
    <text evidence="1">The sequence shown here is derived from an EMBL/GenBank/DDBJ whole genome shotgun (WGS) entry which is preliminary data.</text>
</comment>
<evidence type="ECO:0008006" key="3">
    <source>
        <dbReference type="Google" id="ProtNLM"/>
    </source>
</evidence>
<reference evidence="1 2" key="1">
    <citation type="submission" date="2019-02" db="EMBL/GenBank/DDBJ databases">
        <title>Sequencing the genomes of 1000 actinobacteria strains.</title>
        <authorList>
            <person name="Klenk H.-P."/>
        </authorList>
    </citation>
    <scope>NUCLEOTIDE SEQUENCE [LARGE SCALE GENOMIC DNA]</scope>
    <source>
        <strain evidence="1 2">DSM 17364</strain>
    </source>
</reference>
<evidence type="ECO:0000313" key="2">
    <source>
        <dbReference type="Proteomes" id="UP000292685"/>
    </source>
</evidence>
<keyword evidence="2" id="KW-1185">Reference proteome</keyword>
<dbReference type="SUPFAM" id="SSF56214">
    <property type="entry name" value="4'-phosphopantetheinyl transferase"/>
    <property type="match status" value="2"/>
</dbReference>
<evidence type="ECO:0000313" key="1">
    <source>
        <dbReference type="EMBL" id="RZU61832.1"/>
    </source>
</evidence>
<accession>A0A4Q8ACB3</accession>
<dbReference type="EMBL" id="SHLA01000001">
    <property type="protein sequence ID" value="RZU61832.1"/>
    <property type="molecule type" value="Genomic_DNA"/>
</dbReference>
<dbReference type="InterPro" id="IPR037143">
    <property type="entry name" value="4-PPantetheinyl_Trfase_dom_sf"/>
</dbReference>
<proteinExistence type="predicted"/>
<dbReference type="Gene3D" id="3.90.470.20">
    <property type="entry name" value="4'-phosphopantetheinyl transferase domain"/>
    <property type="match status" value="1"/>
</dbReference>